<evidence type="ECO:0000313" key="2">
    <source>
        <dbReference type="Proteomes" id="UP000050384"/>
    </source>
</evidence>
<dbReference type="Proteomes" id="UP000050384">
    <property type="component" value="Unassembled WGS sequence"/>
</dbReference>
<name>A0A0Q0DB93_PSESX</name>
<dbReference type="PATRIC" id="fig|264459.3.peg.4217"/>
<dbReference type="EMBL" id="LJRI01001192">
    <property type="protein sequence ID" value="KPY70543.1"/>
    <property type="molecule type" value="Genomic_DNA"/>
</dbReference>
<proteinExistence type="predicted"/>
<evidence type="ECO:0000313" key="1">
    <source>
        <dbReference type="EMBL" id="KPY70543.1"/>
    </source>
</evidence>
<organism evidence="1 2">
    <name type="scientific">Pseudomonas syringae pv. spinaceae</name>
    <dbReference type="NCBI Taxonomy" id="264459"/>
    <lineage>
        <taxon>Bacteria</taxon>
        <taxon>Pseudomonadati</taxon>
        <taxon>Pseudomonadota</taxon>
        <taxon>Gammaproteobacteria</taxon>
        <taxon>Pseudomonadales</taxon>
        <taxon>Pseudomonadaceae</taxon>
        <taxon>Pseudomonas</taxon>
        <taxon>Pseudomonas syringae</taxon>
    </lineage>
</organism>
<reference evidence="1 2" key="1">
    <citation type="submission" date="2015-09" db="EMBL/GenBank/DDBJ databases">
        <title>Genome announcement of multiple Pseudomonas syringae strains.</title>
        <authorList>
            <person name="Thakur S."/>
            <person name="Wang P.W."/>
            <person name="Gong Y."/>
            <person name="Weir B.S."/>
            <person name="Guttman D.S."/>
        </authorList>
    </citation>
    <scope>NUCLEOTIDE SEQUENCE [LARGE SCALE GENOMIC DNA]</scope>
    <source>
        <strain evidence="1 2">ICMP16929</strain>
    </source>
</reference>
<sequence>MSLLRATRLMHIFQINDSDSPRIGAMTVKGESPISVNLELITPVMASERLEILQLTQASLDVSKGSC</sequence>
<protein>
    <submittedName>
        <fullName evidence="1">Uncharacterized protein</fullName>
    </submittedName>
</protein>
<comment type="caution">
    <text evidence="1">The sequence shown here is derived from an EMBL/GenBank/DDBJ whole genome shotgun (WGS) entry which is preliminary data.</text>
</comment>
<accession>A0A0Q0DB93</accession>
<dbReference type="AlphaFoldDB" id="A0A0Q0DB93"/>
<gene>
    <name evidence="1" type="ORF">ALO94_200012</name>
</gene>